<dbReference type="InterPro" id="IPR045229">
    <property type="entry name" value="TPP_enz"/>
</dbReference>
<feature type="domain" description="Thiamine pyrophosphate enzyme N-terminal TPP-binding" evidence="12">
    <location>
        <begin position="3"/>
        <end position="118"/>
    </location>
</feature>
<dbReference type="GO" id="GO:0050660">
    <property type="term" value="F:flavin adenine dinucleotide binding"/>
    <property type="evidence" value="ECO:0007669"/>
    <property type="project" value="InterPro"/>
</dbReference>
<dbReference type="InterPro" id="IPR012846">
    <property type="entry name" value="Acetolactate_synth_lsu"/>
</dbReference>
<evidence type="ECO:0000256" key="6">
    <source>
        <dbReference type="ARBA" id="ARBA00023052"/>
    </source>
</evidence>
<dbReference type="GO" id="GO:0003984">
    <property type="term" value="F:acetolactate synthase activity"/>
    <property type="evidence" value="ECO:0007669"/>
    <property type="project" value="UniProtKB-EC"/>
</dbReference>
<keyword evidence="14" id="KW-1185">Reference proteome</keyword>
<dbReference type="GO" id="GO:0005948">
    <property type="term" value="C:acetolactate synthase complex"/>
    <property type="evidence" value="ECO:0007669"/>
    <property type="project" value="TreeGrafter"/>
</dbReference>
<dbReference type="GO" id="GO:0030976">
    <property type="term" value="F:thiamine pyrophosphate binding"/>
    <property type="evidence" value="ECO:0007669"/>
    <property type="project" value="UniProtKB-UniRule"/>
</dbReference>
<evidence type="ECO:0000256" key="7">
    <source>
        <dbReference type="ARBA" id="ARBA00023304"/>
    </source>
</evidence>
<dbReference type="Gene3D" id="3.40.50.970">
    <property type="match status" value="2"/>
</dbReference>
<keyword evidence="5 9" id="KW-0028">Amino-acid biosynthesis</keyword>
<dbReference type="Pfam" id="PF00205">
    <property type="entry name" value="TPP_enzyme_M"/>
    <property type="match status" value="1"/>
</dbReference>
<dbReference type="NCBIfam" id="TIGR00118">
    <property type="entry name" value="acolac_lg"/>
    <property type="match status" value="1"/>
</dbReference>
<dbReference type="PANTHER" id="PTHR18968:SF13">
    <property type="entry name" value="ACETOLACTATE SYNTHASE CATALYTIC SUBUNIT, MITOCHONDRIAL"/>
    <property type="match status" value="1"/>
</dbReference>
<dbReference type="EC" id="2.2.1.6" evidence="4 9"/>
<evidence type="ECO:0000256" key="1">
    <source>
        <dbReference type="ARBA" id="ARBA00004974"/>
    </source>
</evidence>
<sequence>MKMTVSQAMVECLKAEEIKVVYGYPGAAICPFYDALLDADKDIKHVLVRHEANGGHAASGYARISGKPAVCIATSGPGAVNLITAIATAYADSIPIVCITGQVNTDQIGSDVFQEADVTGAAEPFVKHSYLLKNPDDVGRVFKEAFYIAGTGRPGPVLIDVPMDVQKMMVDFKYPKKCEIRSYKPTGKGNALQVKRVTEALRTAEKPLICIGGGVFASNAQNEVVELSKKLNIPVITTMMGISVFADEDPLYVGMIGTHGTKLANYAVNACDTLFLVGARVGDRAVKTPLELEKDTKILHIDIDPAEIGKNIGADLPLVGDAKMVLRQMLDYLEKHPEGNADHTEWLEHIDEKRVPAEFVKPVKGTVNPKEFLQRLSERMPADVNICADVGQNQIWTSRYQFKKGGRFLTSGGMGTMGYSLPCAIGAKMADESRITVAVCGDGGFQMNMMELATAVQYGVDVKVVVFKNTRLGMVRELQTKGYNDRQMAVFLDGSPDFVKLAEAYGIPAIRVTDKKSEEKAIEKLATEKGMLVCEVVVDKDFPTL</sequence>
<comment type="pathway">
    <text evidence="1 9">Amino-acid biosynthesis; L-isoleucine biosynthesis; L-isoleucine from 2-oxobutanoate: step 1/4.</text>
</comment>
<dbReference type="InterPro" id="IPR012000">
    <property type="entry name" value="Thiamin_PyroP_enz_cen_dom"/>
</dbReference>
<keyword evidence="9" id="KW-0479">Metal-binding</keyword>
<comment type="pathway">
    <text evidence="2 9">Amino-acid biosynthesis; L-valine biosynthesis; L-valine from pyruvate: step 1/4.</text>
</comment>
<keyword evidence="6 9" id="KW-0786">Thiamine pyrophosphate</keyword>
<evidence type="ECO:0000256" key="8">
    <source>
        <dbReference type="ARBA" id="ARBA00048670"/>
    </source>
</evidence>
<dbReference type="GO" id="GO:0000287">
    <property type="term" value="F:magnesium ion binding"/>
    <property type="evidence" value="ECO:0007669"/>
    <property type="project" value="UniProtKB-UniRule"/>
</dbReference>
<dbReference type="Proteomes" id="UP000021369">
    <property type="component" value="Unassembled WGS sequence"/>
</dbReference>
<accession>A0A011VZJ7</accession>
<dbReference type="Pfam" id="PF02776">
    <property type="entry name" value="TPP_enzyme_N"/>
    <property type="match status" value="1"/>
</dbReference>
<evidence type="ECO:0000259" key="12">
    <source>
        <dbReference type="Pfam" id="PF02776"/>
    </source>
</evidence>
<comment type="similarity">
    <text evidence="3 9">Belongs to the TPP enzyme family.</text>
</comment>
<name>A0A011VZJ7_RUMAL</name>
<dbReference type="OrthoDB" id="4494979at2"/>
<evidence type="ECO:0000256" key="3">
    <source>
        <dbReference type="ARBA" id="ARBA00007812"/>
    </source>
</evidence>
<dbReference type="GO" id="GO:0009099">
    <property type="term" value="P:L-valine biosynthetic process"/>
    <property type="evidence" value="ECO:0007669"/>
    <property type="project" value="UniProtKB-UniPathway"/>
</dbReference>
<dbReference type="SUPFAM" id="SSF52518">
    <property type="entry name" value="Thiamin diphosphate-binding fold (THDP-binding)"/>
    <property type="match status" value="2"/>
</dbReference>
<dbReference type="EMBL" id="JEOB01000001">
    <property type="protein sequence ID" value="EXM40751.1"/>
    <property type="molecule type" value="Genomic_DNA"/>
</dbReference>
<keyword evidence="7 9" id="KW-0100">Branched-chain amino acid biosynthesis</keyword>
<dbReference type="UniPathway" id="UPA00049">
    <property type="reaction ID" value="UER00059"/>
</dbReference>
<dbReference type="FunFam" id="3.40.50.1220:FF:000008">
    <property type="entry name" value="Acetolactate synthase"/>
    <property type="match status" value="1"/>
</dbReference>
<evidence type="ECO:0000256" key="5">
    <source>
        <dbReference type="ARBA" id="ARBA00022605"/>
    </source>
</evidence>
<keyword evidence="9" id="KW-0808">Transferase</keyword>
<feature type="domain" description="Thiamine pyrophosphate enzyme central" evidence="10">
    <location>
        <begin position="194"/>
        <end position="329"/>
    </location>
</feature>
<evidence type="ECO:0000313" key="13">
    <source>
        <dbReference type="EMBL" id="EXM40751.1"/>
    </source>
</evidence>
<dbReference type="Pfam" id="PF02775">
    <property type="entry name" value="TPP_enzyme_C"/>
    <property type="match status" value="1"/>
</dbReference>
<dbReference type="CDD" id="cd07035">
    <property type="entry name" value="TPP_PYR_POX_like"/>
    <property type="match status" value="1"/>
</dbReference>
<comment type="caution">
    <text evidence="13">The sequence shown here is derived from an EMBL/GenBank/DDBJ whole genome shotgun (WGS) entry which is preliminary data.</text>
</comment>
<dbReference type="UniPathway" id="UPA00047">
    <property type="reaction ID" value="UER00055"/>
</dbReference>
<dbReference type="SUPFAM" id="SSF52467">
    <property type="entry name" value="DHS-like NAD/FAD-binding domain"/>
    <property type="match status" value="1"/>
</dbReference>
<organism evidence="13 14">
    <name type="scientific">Ruminococcus albus SY3</name>
    <dbReference type="NCBI Taxonomy" id="1341156"/>
    <lineage>
        <taxon>Bacteria</taxon>
        <taxon>Bacillati</taxon>
        <taxon>Bacillota</taxon>
        <taxon>Clostridia</taxon>
        <taxon>Eubacteriales</taxon>
        <taxon>Oscillospiraceae</taxon>
        <taxon>Ruminococcus</taxon>
    </lineage>
</organism>
<comment type="catalytic activity">
    <reaction evidence="8 9">
        <text>2 pyruvate + H(+) = (2S)-2-acetolactate + CO2</text>
        <dbReference type="Rhea" id="RHEA:25249"/>
        <dbReference type="ChEBI" id="CHEBI:15361"/>
        <dbReference type="ChEBI" id="CHEBI:15378"/>
        <dbReference type="ChEBI" id="CHEBI:16526"/>
        <dbReference type="ChEBI" id="CHEBI:58476"/>
        <dbReference type="EC" id="2.2.1.6"/>
    </reaction>
</comment>
<feature type="domain" description="Thiamine pyrophosphate enzyme TPP-binding" evidence="11">
    <location>
        <begin position="389"/>
        <end position="536"/>
    </location>
</feature>
<reference evidence="13 14" key="1">
    <citation type="submission" date="2013-06" db="EMBL/GenBank/DDBJ databases">
        <title>Rumen cellulosomics: divergent fiber-degrading strategies revealed by comparative genome-wide analysis of six Ruminococcal strains.</title>
        <authorList>
            <person name="Dassa B."/>
            <person name="Borovok I."/>
            <person name="Lamed R."/>
            <person name="Flint H."/>
            <person name="Yeoman C.J."/>
            <person name="White B."/>
            <person name="Bayer E.A."/>
        </authorList>
    </citation>
    <scope>NUCLEOTIDE SEQUENCE [LARGE SCALE GENOMIC DNA]</scope>
    <source>
        <strain evidence="13 14">SY3</strain>
    </source>
</reference>
<evidence type="ECO:0000259" key="11">
    <source>
        <dbReference type="Pfam" id="PF02775"/>
    </source>
</evidence>
<evidence type="ECO:0000259" key="10">
    <source>
        <dbReference type="Pfam" id="PF00205"/>
    </source>
</evidence>
<evidence type="ECO:0000256" key="9">
    <source>
        <dbReference type="RuleBase" id="RU003591"/>
    </source>
</evidence>
<proteinExistence type="inferred from homology"/>
<dbReference type="InterPro" id="IPR011766">
    <property type="entry name" value="TPP_enzyme_TPP-bd"/>
</dbReference>
<gene>
    <name evidence="13" type="ORF">RASY3_03305</name>
</gene>
<dbReference type="PATRIC" id="fig|1341156.4.peg.382"/>
<dbReference type="FunFam" id="3.40.50.970:FF:000007">
    <property type="entry name" value="Acetolactate synthase"/>
    <property type="match status" value="1"/>
</dbReference>
<keyword evidence="9" id="KW-0460">Magnesium</keyword>
<evidence type="ECO:0000256" key="4">
    <source>
        <dbReference type="ARBA" id="ARBA00013145"/>
    </source>
</evidence>
<comment type="cofactor">
    <cofactor evidence="9">
        <name>Mg(2+)</name>
        <dbReference type="ChEBI" id="CHEBI:18420"/>
    </cofactor>
    <text evidence="9">Binds 1 Mg(2+) ion per subunit.</text>
</comment>
<evidence type="ECO:0000313" key="14">
    <source>
        <dbReference type="Proteomes" id="UP000021369"/>
    </source>
</evidence>
<evidence type="ECO:0000256" key="2">
    <source>
        <dbReference type="ARBA" id="ARBA00005025"/>
    </source>
</evidence>
<dbReference type="Gene3D" id="3.40.50.1220">
    <property type="entry name" value="TPP-binding domain"/>
    <property type="match status" value="1"/>
</dbReference>
<dbReference type="InterPro" id="IPR012001">
    <property type="entry name" value="Thiamin_PyroP_enz_TPP-bd_dom"/>
</dbReference>
<dbReference type="PANTHER" id="PTHR18968">
    <property type="entry name" value="THIAMINE PYROPHOSPHATE ENZYMES"/>
    <property type="match status" value="1"/>
</dbReference>
<dbReference type="RefSeq" id="WP_037285039.1">
    <property type="nucleotide sequence ID" value="NZ_JEOB01000001.1"/>
</dbReference>
<dbReference type="AlphaFoldDB" id="A0A011VZJ7"/>
<protein>
    <recommendedName>
        <fullName evidence="4 9">Acetolactate synthase</fullName>
        <ecNumber evidence="4 9">2.2.1.6</ecNumber>
    </recommendedName>
</protein>
<dbReference type="InterPro" id="IPR029061">
    <property type="entry name" value="THDP-binding"/>
</dbReference>
<dbReference type="GO" id="GO:0009097">
    <property type="term" value="P:isoleucine biosynthetic process"/>
    <property type="evidence" value="ECO:0007669"/>
    <property type="project" value="UniProtKB-UniPathway"/>
</dbReference>
<comment type="cofactor">
    <cofactor evidence="9">
        <name>thiamine diphosphate</name>
        <dbReference type="ChEBI" id="CHEBI:58937"/>
    </cofactor>
    <text evidence="9">Binds 1 thiamine pyrophosphate per subunit.</text>
</comment>
<dbReference type="InterPro" id="IPR029035">
    <property type="entry name" value="DHS-like_NAD/FAD-binding_dom"/>
</dbReference>